<proteinExistence type="predicted"/>
<feature type="compositionally biased region" description="Basic residues" evidence="1">
    <location>
        <begin position="65"/>
        <end position="80"/>
    </location>
</feature>
<sequence length="107" mass="12419">MHRRRGVTRGNNNTQDDGTSRKLSKKPSEEKVDNDKEKTTKRAGGVLRKIGFLLHPDKQDNGSTLKRKKKKGTERKRSRHQMVWNPDKKVHFNIDKAHPTIPVGFFF</sequence>
<dbReference type="AlphaFoldDB" id="A0A2G5U0S2"/>
<accession>A0A2G5U0S2</accession>
<protein>
    <submittedName>
        <fullName evidence="2">Uncharacterized protein</fullName>
    </submittedName>
</protein>
<evidence type="ECO:0000256" key="1">
    <source>
        <dbReference type="SAM" id="MobiDB-lite"/>
    </source>
</evidence>
<dbReference type="Proteomes" id="UP000230233">
    <property type="component" value="Chromosome IV"/>
</dbReference>
<dbReference type="EMBL" id="PDUG01000004">
    <property type="protein sequence ID" value="PIC33157.1"/>
    <property type="molecule type" value="Genomic_DNA"/>
</dbReference>
<dbReference type="OrthoDB" id="10253954at2759"/>
<evidence type="ECO:0000313" key="3">
    <source>
        <dbReference type="Proteomes" id="UP000230233"/>
    </source>
</evidence>
<organism evidence="2 3">
    <name type="scientific">Caenorhabditis nigoni</name>
    <dbReference type="NCBI Taxonomy" id="1611254"/>
    <lineage>
        <taxon>Eukaryota</taxon>
        <taxon>Metazoa</taxon>
        <taxon>Ecdysozoa</taxon>
        <taxon>Nematoda</taxon>
        <taxon>Chromadorea</taxon>
        <taxon>Rhabditida</taxon>
        <taxon>Rhabditina</taxon>
        <taxon>Rhabditomorpha</taxon>
        <taxon>Rhabditoidea</taxon>
        <taxon>Rhabditidae</taxon>
        <taxon>Peloderinae</taxon>
        <taxon>Caenorhabditis</taxon>
    </lineage>
</organism>
<feature type="region of interest" description="Disordered" evidence="1">
    <location>
        <begin position="1"/>
        <end position="87"/>
    </location>
</feature>
<evidence type="ECO:0000313" key="2">
    <source>
        <dbReference type="EMBL" id="PIC33157.1"/>
    </source>
</evidence>
<keyword evidence="3" id="KW-1185">Reference proteome</keyword>
<feature type="compositionally biased region" description="Basic and acidic residues" evidence="1">
    <location>
        <begin position="26"/>
        <end position="40"/>
    </location>
</feature>
<name>A0A2G5U0S2_9PELO</name>
<comment type="caution">
    <text evidence="2">The sequence shown here is derived from an EMBL/GenBank/DDBJ whole genome shotgun (WGS) entry which is preliminary data.</text>
</comment>
<reference evidence="3" key="1">
    <citation type="submission" date="2017-10" db="EMBL/GenBank/DDBJ databases">
        <title>Rapid genome shrinkage in a self-fertile nematode reveals novel sperm competition proteins.</title>
        <authorList>
            <person name="Yin D."/>
            <person name="Schwarz E.M."/>
            <person name="Thomas C.G."/>
            <person name="Felde R.L."/>
            <person name="Korf I.F."/>
            <person name="Cutter A.D."/>
            <person name="Schartner C.M."/>
            <person name="Ralston E.J."/>
            <person name="Meyer B.J."/>
            <person name="Haag E.S."/>
        </authorList>
    </citation>
    <scope>NUCLEOTIDE SEQUENCE [LARGE SCALE GENOMIC DNA]</scope>
    <source>
        <strain evidence="3">JU1422</strain>
    </source>
</reference>
<gene>
    <name evidence="2" type="primary">Cnig_chr_IV.g13241</name>
    <name evidence="2" type="ORF">B9Z55_013241</name>
</gene>